<dbReference type="AlphaFoldDB" id="A0A2N7VU44"/>
<proteinExistence type="predicted"/>
<sequence length="100" mass="10853">MKTRPTKTIIGTAECSCCGREIPARESETGTLNLSCQWCDLPLYAKKGTEAHKLLMARVKRKAEPEPDATHPHQPAALPAEVKPAARAARSAFDILSGRV</sequence>
<keyword evidence="4" id="KW-1185">Reference proteome</keyword>
<evidence type="ECO:0000313" key="4">
    <source>
        <dbReference type="Proteomes" id="UP000235659"/>
    </source>
</evidence>
<evidence type="ECO:0000313" key="5">
    <source>
        <dbReference type="Proteomes" id="UP000494205"/>
    </source>
</evidence>
<evidence type="ECO:0000313" key="3">
    <source>
        <dbReference type="EMBL" id="PMS20671.1"/>
    </source>
</evidence>
<evidence type="ECO:0000313" key="2">
    <source>
        <dbReference type="EMBL" id="CAB3726123.1"/>
    </source>
</evidence>
<dbReference type="Proteomes" id="UP000235659">
    <property type="component" value="Unassembled WGS sequence"/>
</dbReference>
<reference evidence="3 4" key="1">
    <citation type="submission" date="2018-01" db="EMBL/GenBank/DDBJ databases">
        <title>Whole genome analyses suggest that Burkholderia sensu lato contains two further novel genera in the rhizoxinica-symbiotica group Mycetohabitans gen. nov., and Trinickia gen. nov.: implications for the evolution of diazotrophy and nodulation in the Burkholderiaceae.</title>
        <authorList>
            <person name="Estrada-de los Santos P."/>
            <person name="Palmer M."/>
            <person name="Chavez-Ramirez B."/>
            <person name="Beukes C."/>
            <person name="Steenkamp E.T."/>
            <person name="Hirsch A.M."/>
            <person name="Manyaka P."/>
            <person name="Maluk M."/>
            <person name="Lafos M."/>
            <person name="Crook M."/>
            <person name="Gross E."/>
            <person name="Simon M.F."/>
            <person name="Bueno dos Reis Junior F."/>
            <person name="Poole P.S."/>
            <person name="Venter S.N."/>
            <person name="James E.K."/>
        </authorList>
    </citation>
    <scope>NUCLEOTIDE SEQUENCE [LARGE SCALE GENOMIC DNA]</scope>
    <source>
        <strain evidence="3 4">WSM 3937</strain>
    </source>
</reference>
<dbReference type="Proteomes" id="UP000494205">
    <property type="component" value="Unassembled WGS sequence"/>
</dbReference>
<protein>
    <submittedName>
        <fullName evidence="2">Uncharacterized protein</fullName>
    </submittedName>
</protein>
<name>A0A2N7VU44_9BURK</name>
<reference evidence="2 5" key="2">
    <citation type="submission" date="2020-04" db="EMBL/GenBank/DDBJ databases">
        <authorList>
            <person name="De Canck E."/>
        </authorList>
    </citation>
    <scope>NUCLEOTIDE SEQUENCE [LARGE SCALE GENOMIC DNA]</scope>
    <source>
        <strain evidence="2 5">LMG 27174</strain>
    </source>
</reference>
<organism evidence="2 5">
    <name type="scientific">Paraburkholderia rhynchosiae</name>
    <dbReference type="NCBI Taxonomy" id="487049"/>
    <lineage>
        <taxon>Bacteria</taxon>
        <taxon>Pseudomonadati</taxon>
        <taxon>Pseudomonadota</taxon>
        <taxon>Betaproteobacteria</taxon>
        <taxon>Burkholderiales</taxon>
        <taxon>Burkholderiaceae</taxon>
        <taxon>Paraburkholderia</taxon>
    </lineage>
</organism>
<accession>A0A2N7VU44</accession>
<dbReference type="EMBL" id="PNXY01000052">
    <property type="protein sequence ID" value="PMS20671.1"/>
    <property type="molecule type" value="Genomic_DNA"/>
</dbReference>
<feature type="region of interest" description="Disordered" evidence="1">
    <location>
        <begin position="61"/>
        <end position="83"/>
    </location>
</feature>
<dbReference type="RefSeq" id="WP_102636447.1">
    <property type="nucleotide sequence ID" value="NZ_CADIJZ010000023.1"/>
</dbReference>
<gene>
    <name evidence="3" type="ORF">C0Z16_34375</name>
    <name evidence="2" type="ORF">LMG27174_05381</name>
</gene>
<dbReference type="OrthoDB" id="9133459at2"/>
<feature type="compositionally biased region" description="Basic and acidic residues" evidence="1">
    <location>
        <begin position="62"/>
        <end position="71"/>
    </location>
</feature>
<dbReference type="EMBL" id="CADIJZ010000023">
    <property type="protein sequence ID" value="CAB3726123.1"/>
    <property type="molecule type" value="Genomic_DNA"/>
</dbReference>
<evidence type="ECO:0000256" key="1">
    <source>
        <dbReference type="SAM" id="MobiDB-lite"/>
    </source>
</evidence>